<dbReference type="EMBL" id="LR796736">
    <property type="protein sequence ID" value="CAB4162546.1"/>
    <property type="molecule type" value="Genomic_DNA"/>
</dbReference>
<feature type="compositionally biased region" description="Pro residues" evidence="1">
    <location>
        <begin position="94"/>
        <end position="117"/>
    </location>
</feature>
<protein>
    <submittedName>
        <fullName evidence="2">Uncharacterized protein</fullName>
    </submittedName>
</protein>
<reference evidence="2" key="1">
    <citation type="submission" date="2020-04" db="EMBL/GenBank/DDBJ databases">
        <authorList>
            <person name="Chiriac C."/>
            <person name="Salcher M."/>
            <person name="Ghai R."/>
            <person name="Kavagutti S V."/>
        </authorList>
    </citation>
    <scope>NUCLEOTIDE SEQUENCE</scope>
</reference>
<feature type="region of interest" description="Disordered" evidence="1">
    <location>
        <begin position="206"/>
        <end position="242"/>
    </location>
</feature>
<dbReference type="PRINTS" id="PR01217">
    <property type="entry name" value="PRICHEXTENSN"/>
</dbReference>
<name>A0A6J5NXZ0_9CAUD</name>
<accession>A0A6J5NXZ0</accession>
<evidence type="ECO:0000313" key="2">
    <source>
        <dbReference type="EMBL" id="CAB4162546.1"/>
    </source>
</evidence>
<proteinExistence type="predicted"/>
<gene>
    <name evidence="2" type="ORF">UFOVP785_55</name>
</gene>
<feature type="region of interest" description="Disordered" evidence="1">
    <location>
        <begin position="90"/>
        <end position="118"/>
    </location>
</feature>
<evidence type="ECO:0000256" key="1">
    <source>
        <dbReference type="SAM" id="MobiDB-lite"/>
    </source>
</evidence>
<feature type="compositionally biased region" description="Pro residues" evidence="1">
    <location>
        <begin position="211"/>
        <end position="241"/>
    </location>
</feature>
<organism evidence="2">
    <name type="scientific">uncultured Caudovirales phage</name>
    <dbReference type="NCBI Taxonomy" id="2100421"/>
    <lineage>
        <taxon>Viruses</taxon>
        <taxon>Duplodnaviria</taxon>
        <taxon>Heunggongvirae</taxon>
        <taxon>Uroviricota</taxon>
        <taxon>Caudoviricetes</taxon>
        <taxon>Peduoviridae</taxon>
        <taxon>Maltschvirus</taxon>
        <taxon>Maltschvirus maltsch</taxon>
    </lineage>
</organism>
<sequence length="339" mass="36846">MELSDQEKQEVKTAWSWLKQSALGKHFGWVVAAVIGGAATLGYSPEDLLNYAKVKFGNEAHAVVEVEPAPQVSGISPEQLELIIKQITDRLKPPPEPAPAPQPVPKPDVTPAPPKPEPVVSELKIQITTEKGESLAGNEVQAGQVIRISAVNAGQKIGWQPVSYGEVHLIASTDGKEYFGYLTSGSWLQLGLTDFASEKQISMRVTCNQAPQPPPKPVPPDVDPAPKPPEPTPKPVPPPPGEVSLVVVHDSRHASVESSILMNSNVWQQFKKQGNEYLWVEETDNSQEAKKYKADLDGVPIPALLIYDKKTGKKLAAMPRPKNVEELKVVVYSYTGGED</sequence>